<proteinExistence type="predicted"/>
<accession>A0ABP1BPC4</accession>
<evidence type="ECO:0000313" key="2">
    <source>
        <dbReference type="Proteomes" id="UP001497522"/>
    </source>
</evidence>
<organism evidence="1 2">
    <name type="scientific">Sphagnum jensenii</name>
    <dbReference type="NCBI Taxonomy" id="128206"/>
    <lineage>
        <taxon>Eukaryota</taxon>
        <taxon>Viridiplantae</taxon>
        <taxon>Streptophyta</taxon>
        <taxon>Embryophyta</taxon>
        <taxon>Bryophyta</taxon>
        <taxon>Sphagnophytina</taxon>
        <taxon>Sphagnopsida</taxon>
        <taxon>Sphagnales</taxon>
        <taxon>Sphagnaceae</taxon>
        <taxon>Sphagnum</taxon>
    </lineage>
</organism>
<dbReference type="Proteomes" id="UP001497522">
    <property type="component" value="Chromosome 6"/>
</dbReference>
<gene>
    <name evidence="1" type="ORF">CSSPJE1EN2_LOCUS19674</name>
</gene>
<name>A0ABP1BPC4_9BRYO</name>
<reference evidence="1" key="1">
    <citation type="submission" date="2024-03" db="EMBL/GenBank/DDBJ databases">
        <authorList>
            <consortium name="ELIXIR-Norway"/>
            <consortium name="Elixir Norway"/>
        </authorList>
    </citation>
    <scope>NUCLEOTIDE SEQUENCE</scope>
</reference>
<dbReference type="EMBL" id="OZ023707">
    <property type="protein sequence ID" value="CAK9877849.1"/>
    <property type="molecule type" value="Genomic_DNA"/>
</dbReference>
<sequence>MGVNDYIASSAVELAGKENAHVIIHKLSTLHNAGYSASDFDCQHVPPHNEELVWKLGVRAGWPGEEAKQRGRVTLVPVSALDAFPQASVCKQAACAVATRPVQGRRQGVILPSVIEKLANGVGQNKAGQPAI</sequence>
<keyword evidence="2" id="KW-1185">Reference proteome</keyword>
<protein>
    <submittedName>
        <fullName evidence="1">Uncharacterized protein</fullName>
    </submittedName>
</protein>
<evidence type="ECO:0000313" key="1">
    <source>
        <dbReference type="EMBL" id="CAK9877849.1"/>
    </source>
</evidence>